<dbReference type="EMBL" id="VJMJ01000119">
    <property type="protein sequence ID" value="KAF0733751.1"/>
    <property type="molecule type" value="Genomic_DNA"/>
</dbReference>
<proteinExistence type="predicted"/>
<dbReference type="AlphaFoldDB" id="A0A6G0X1Q6"/>
<dbReference type="Proteomes" id="UP000481153">
    <property type="component" value="Unassembled WGS sequence"/>
</dbReference>
<gene>
    <name evidence="1" type="ORF">Ae201684_009322</name>
</gene>
<organism evidence="1 2">
    <name type="scientific">Aphanomyces euteiches</name>
    <dbReference type="NCBI Taxonomy" id="100861"/>
    <lineage>
        <taxon>Eukaryota</taxon>
        <taxon>Sar</taxon>
        <taxon>Stramenopiles</taxon>
        <taxon>Oomycota</taxon>
        <taxon>Saprolegniomycetes</taxon>
        <taxon>Saprolegniales</taxon>
        <taxon>Verrucalvaceae</taxon>
        <taxon>Aphanomyces</taxon>
    </lineage>
</organism>
<keyword evidence="2" id="KW-1185">Reference proteome</keyword>
<sequence>MTWKRSRHGLASNMTFPSPVIQKIALYIQDSSDFFAFLTCFDDESLGESLGELRHFLELSKHLNPTDLWPKIQLRQLTPWLAPSVRRVASFFTAISVFEVYDVSLLRKCLHPHNIVDLVITPSDNADRAWLTAPFSMLPVQHITFQSPDYWTGDLFVEQMLGSMPNLPGSTLCLHPSKLQVDTAQFVLLYVSCRGEGLVLFNRIGDRKHVTQPRRPPSRLHGQQLEILTEWLHRCPVTSFELGRWRVNGRDETSVVALLDAVFASSTLKHVTFSNTPVGRFLPMTSFAAPIRMQSVAFTYISLNGTAYLGNADASFLNF</sequence>
<protein>
    <recommendedName>
        <fullName evidence="3">F-box domain-containing protein</fullName>
    </recommendedName>
</protein>
<name>A0A6G0X1Q6_9STRA</name>
<evidence type="ECO:0000313" key="2">
    <source>
        <dbReference type="Proteomes" id="UP000481153"/>
    </source>
</evidence>
<dbReference type="VEuPathDB" id="FungiDB:AeMF1_000565"/>
<comment type="caution">
    <text evidence="1">The sequence shown here is derived from an EMBL/GenBank/DDBJ whole genome shotgun (WGS) entry which is preliminary data.</text>
</comment>
<evidence type="ECO:0008006" key="3">
    <source>
        <dbReference type="Google" id="ProtNLM"/>
    </source>
</evidence>
<reference evidence="1 2" key="1">
    <citation type="submission" date="2019-07" db="EMBL/GenBank/DDBJ databases">
        <title>Genomics analysis of Aphanomyces spp. identifies a new class of oomycete effector associated with host adaptation.</title>
        <authorList>
            <person name="Gaulin E."/>
        </authorList>
    </citation>
    <scope>NUCLEOTIDE SEQUENCE [LARGE SCALE GENOMIC DNA]</scope>
    <source>
        <strain evidence="1 2">ATCC 201684</strain>
    </source>
</reference>
<evidence type="ECO:0000313" key="1">
    <source>
        <dbReference type="EMBL" id="KAF0733751.1"/>
    </source>
</evidence>
<accession>A0A6G0X1Q6</accession>